<name>A0AAX2GYQ5_9FLAO</name>
<evidence type="ECO:0000313" key="1">
    <source>
        <dbReference type="EMBL" id="SNV11585.1"/>
    </source>
</evidence>
<dbReference type="AlphaFoldDB" id="A0AAX2GYQ5"/>
<dbReference type="GO" id="GO:0016787">
    <property type="term" value="F:hydrolase activity"/>
    <property type="evidence" value="ECO:0007669"/>
    <property type="project" value="UniProtKB-KW"/>
</dbReference>
<keyword evidence="1" id="KW-0378">Hydrolase</keyword>
<dbReference type="Pfam" id="PF00756">
    <property type="entry name" value="Esterase"/>
    <property type="match status" value="1"/>
</dbReference>
<accession>A0AAX2GYQ5</accession>
<organism evidence="1 2">
    <name type="scientific">Capnocytophaga haemolytica</name>
    <dbReference type="NCBI Taxonomy" id="45243"/>
    <lineage>
        <taxon>Bacteria</taxon>
        <taxon>Pseudomonadati</taxon>
        <taxon>Bacteroidota</taxon>
        <taxon>Flavobacteriia</taxon>
        <taxon>Flavobacteriales</taxon>
        <taxon>Flavobacteriaceae</taxon>
        <taxon>Capnocytophaga</taxon>
    </lineage>
</organism>
<sequence>MAKIVYLCAKIILVVMKDRKQSLLYLEMKTHQLKVPYTGKMRRVRVLLPADYDEHPDAAYPVVYMHDGQNVFHSREAYSGHSWKVVETIRRNPDMPKMIVVGIDNDEDNRMNEYAPWRFTDLPELSFDYSVGGVGSEYAAFVMQVIKPFIDSEYRTKTDKAHTVMIGSSLGANITQYMGLAYKDKIGGLGVFSSANWLNLEQFERYIKKFTLDEHQRVYIEVGTQEGDDTDKGLTYGNVKQSYISASLDYYRQLIDAGMPTENISLNVIAEGTHSEECWAAFLPECLRFLSEMWGE</sequence>
<dbReference type="InterPro" id="IPR029058">
    <property type="entry name" value="AB_hydrolase_fold"/>
</dbReference>
<dbReference type="InterPro" id="IPR050583">
    <property type="entry name" value="Mycobacterial_A85_antigen"/>
</dbReference>
<dbReference type="SUPFAM" id="SSF53474">
    <property type="entry name" value="alpha/beta-Hydrolases"/>
    <property type="match status" value="1"/>
</dbReference>
<gene>
    <name evidence="1" type="ORF">SAMEA44541418_01430</name>
</gene>
<dbReference type="PANTHER" id="PTHR48098:SF6">
    <property type="entry name" value="FERRI-BACILLIBACTIN ESTERASE BESA"/>
    <property type="match status" value="1"/>
</dbReference>
<protein>
    <submittedName>
        <fullName evidence="1">Predicted hydrolase of the alpha/beta superfamily</fullName>
    </submittedName>
</protein>
<evidence type="ECO:0000313" key="2">
    <source>
        <dbReference type="Proteomes" id="UP000215539"/>
    </source>
</evidence>
<reference evidence="1 2" key="1">
    <citation type="submission" date="2017-06" db="EMBL/GenBank/DDBJ databases">
        <authorList>
            <consortium name="Pathogen Informatics"/>
        </authorList>
    </citation>
    <scope>NUCLEOTIDE SEQUENCE [LARGE SCALE GENOMIC DNA]</scope>
    <source>
        <strain evidence="1 2">NCTC12947</strain>
    </source>
</reference>
<proteinExistence type="predicted"/>
<dbReference type="InterPro" id="IPR000801">
    <property type="entry name" value="Esterase-like"/>
</dbReference>
<dbReference type="RefSeq" id="WP_197697140.1">
    <property type="nucleotide sequence ID" value="NZ_CP014227.1"/>
</dbReference>
<dbReference type="PANTHER" id="PTHR48098">
    <property type="entry name" value="ENTEROCHELIN ESTERASE-RELATED"/>
    <property type="match status" value="1"/>
</dbReference>
<dbReference type="Gene3D" id="3.40.50.1820">
    <property type="entry name" value="alpha/beta hydrolase"/>
    <property type="match status" value="1"/>
</dbReference>
<dbReference type="Proteomes" id="UP000215539">
    <property type="component" value="Chromosome 1"/>
</dbReference>
<dbReference type="EMBL" id="LT906449">
    <property type="protein sequence ID" value="SNV11585.1"/>
    <property type="molecule type" value="Genomic_DNA"/>
</dbReference>